<gene>
    <name evidence="2" type="ORF">NIES1031_21750</name>
</gene>
<comment type="caution">
    <text evidence="2">The sequence shown here is derived from an EMBL/GenBank/DDBJ whole genome shotgun (WGS) entry which is preliminary data.</text>
</comment>
<dbReference type="Pfam" id="PF00756">
    <property type="entry name" value="Esterase"/>
    <property type="match status" value="1"/>
</dbReference>
<keyword evidence="1" id="KW-0472">Membrane</keyword>
<reference evidence="2 3" key="1">
    <citation type="submission" date="2016-11" db="EMBL/GenBank/DDBJ databases">
        <title>Draft Genome Sequences of Nine Cyanobacterial Strains from Diverse Habitats.</title>
        <authorList>
            <person name="Zhu T."/>
            <person name="Hou S."/>
            <person name="Lu X."/>
            <person name="Hess W.R."/>
        </authorList>
    </citation>
    <scope>NUCLEOTIDE SEQUENCE [LARGE SCALE GENOMIC DNA]</scope>
    <source>
        <strain evidence="2 3">5.2 s.c.1</strain>
    </source>
</reference>
<dbReference type="InterPro" id="IPR050583">
    <property type="entry name" value="Mycobacterial_A85_antigen"/>
</dbReference>
<sequence>MKFSRKVFISFVGASVILTAIGYWYVFIEGAPQFDPPQEETTKETGLTFQLASFDSQAMRSPRTYGIILPPNYSQNQQKRYPVIFLLHGGHDDARAYADKYAIITVLHDLYVSKKLPPSIVITPDGNDNRGSSPLWDPDYYDGPNGKVGTLIGSELVQVVQSRYRTLENPQFWAMGGISSGGWGALNIGLHHLNNFNILFSHGGYFTDNSGWQNSPQQFIQTLPTQERQRLRIYLDAGQNDTDFLASTQTFHKTLNRLGIANVFYTFPGGHGLSGADIGWNYFHKHLYDSLAYVGMQFMQAEK</sequence>
<name>A0A1U7HD85_9CHRO</name>
<protein>
    <submittedName>
        <fullName evidence="2">Esterase</fullName>
    </submittedName>
</protein>
<evidence type="ECO:0000313" key="2">
    <source>
        <dbReference type="EMBL" id="OKH21529.1"/>
    </source>
</evidence>
<accession>A0A1U7HD85</accession>
<dbReference type="AlphaFoldDB" id="A0A1U7HD85"/>
<keyword evidence="3" id="KW-1185">Reference proteome</keyword>
<evidence type="ECO:0000313" key="3">
    <source>
        <dbReference type="Proteomes" id="UP000185984"/>
    </source>
</evidence>
<evidence type="ECO:0000256" key="1">
    <source>
        <dbReference type="SAM" id="Phobius"/>
    </source>
</evidence>
<organism evidence="2 3">
    <name type="scientific">Chroogloeocystis siderophila 5.2 s.c.1</name>
    <dbReference type="NCBI Taxonomy" id="247279"/>
    <lineage>
        <taxon>Bacteria</taxon>
        <taxon>Bacillati</taxon>
        <taxon>Cyanobacteriota</taxon>
        <taxon>Cyanophyceae</taxon>
        <taxon>Oscillatoriophycideae</taxon>
        <taxon>Chroococcales</taxon>
        <taxon>Chroococcaceae</taxon>
        <taxon>Chroogloeocystis</taxon>
    </lineage>
</organism>
<dbReference type="OrthoDB" id="9777383at2"/>
<dbReference type="Proteomes" id="UP000185984">
    <property type="component" value="Unassembled WGS sequence"/>
</dbReference>
<dbReference type="InterPro" id="IPR000801">
    <property type="entry name" value="Esterase-like"/>
</dbReference>
<dbReference type="PANTHER" id="PTHR48098">
    <property type="entry name" value="ENTEROCHELIN ESTERASE-RELATED"/>
    <property type="match status" value="1"/>
</dbReference>
<dbReference type="Gene3D" id="3.40.50.1820">
    <property type="entry name" value="alpha/beta hydrolase"/>
    <property type="match status" value="1"/>
</dbReference>
<dbReference type="RefSeq" id="WP_073551534.1">
    <property type="nucleotide sequence ID" value="NZ_CAWMVK010000019.1"/>
</dbReference>
<feature type="transmembrane region" description="Helical" evidence="1">
    <location>
        <begin position="7"/>
        <end position="27"/>
    </location>
</feature>
<dbReference type="STRING" id="247279.NIES1031_21750"/>
<keyword evidence="1" id="KW-1133">Transmembrane helix</keyword>
<dbReference type="InterPro" id="IPR029058">
    <property type="entry name" value="AB_hydrolase_fold"/>
</dbReference>
<dbReference type="EMBL" id="MRCC01000026">
    <property type="protein sequence ID" value="OKH21529.1"/>
    <property type="molecule type" value="Genomic_DNA"/>
</dbReference>
<dbReference type="SUPFAM" id="SSF53474">
    <property type="entry name" value="alpha/beta-Hydrolases"/>
    <property type="match status" value="1"/>
</dbReference>
<keyword evidence="1" id="KW-0812">Transmembrane</keyword>
<proteinExistence type="predicted"/>